<dbReference type="CDD" id="cd00088">
    <property type="entry name" value="HPT"/>
    <property type="match status" value="1"/>
</dbReference>
<evidence type="ECO:0000256" key="2">
    <source>
        <dbReference type="ARBA" id="ARBA00012438"/>
    </source>
</evidence>
<evidence type="ECO:0000256" key="11">
    <source>
        <dbReference type="ARBA" id="ARBA00035100"/>
    </source>
</evidence>
<evidence type="ECO:0000256" key="7">
    <source>
        <dbReference type="ARBA" id="ARBA00022741"/>
    </source>
</evidence>
<dbReference type="InterPro" id="IPR036097">
    <property type="entry name" value="HisK_dim/P_sf"/>
</dbReference>
<evidence type="ECO:0000313" key="17">
    <source>
        <dbReference type="EMBL" id="MCF4097556.1"/>
    </source>
</evidence>
<evidence type="ECO:0000256" key="4">
    <source>
        <dbReference type="ARBA" id="ARBA00022500"/>
    </source>
</evidence>
<dbReference type="InterPro" id="IPR036890">
    <property type="entry name" value="HATPase_C_sf"/>
</dbReference>
<dbReference type="CDD" id="cd16916">
    <property type="entry name" value="HATPase_CheA-like"/>
    <property type="match status" value="1"/>
</dbReference>
<dbReference type="InterPro" id="IPR004358">
    <property type="entry name" value="Sig_transdc_His_kin-like_C"/>
</dbReference>
<keyword evidence="4" id="KW-0145">Chemotaxis</keyword>
<evidence type="ECO:0000256" key="9">
    <source>
        <dbReference type="ARBA" id="ARBA00022840"/>
    </source>
</evidence>
<dbReference type="InterPro" id="IPR008207">
    <property type="entry name" value="Sig_transdc_His_kin_Hpt_dom"/>
</dbReference>
<dbReference type="EC" id="2.7.13.3" evidence="2"/>
<feature type="domain" description="Histidine kinase" evidence="14">
    <location>
        <begin position="488"/>
        <end position="739"/>
    </location>
</feature>
<dbReference type="SUPFAM" id="SSF47226">
    <property type="entry name" value="Histidine-containing phosphotransfer domain, HPT domain"/>
    <property type="match status" value="1"/>
</dbReference>
<dbReference type="PRINTS" id="PR00344">
    <property type="entry name" value="BCTRLSENSOR"/>
</dbReference>
<keyword evidence="8" id="KW-0418">Kinase</keyword>
<feature type="region of interest" description="Disordered" evidence="13">
    <location>
        <begin position="441"/>
        <end position="490"/>
    </location>
</feature>
<comment type="catalytic activity">
    <reaction evidence="1">
        <text>ATP + protein L-histidine = ADP + protein N-phospho-L-histidine.</text>
        <dbReference type="EC" id="2.7.13.3"/>
    </reaction>
</comment>
<dbReference type="SUPFAM" id="SSF50341">
    <property type="entry name" value="CheW-like"/>
    <property type="match status" value="1"/>
</dbReference>
<evidence type="ECO:0000256" key="5">
    <source>
        <dbReference type="ARBA" id="ARBA00022553"/>
    </source>
</evidence>
<dbReference type="Gene3D" id="1.20.120.160">
    <property type="entry name" value="HPT domain"/>
    <property type="match status" value="1"/>
</dbReference>
<dbReference type="PANTHER" id="PTHR43395">
    <property type="entry name" value="SENSOR HISTIDINE KINASE CHEA"/>
    <property type="match status" value="1"/>
</dbReference>
<feature type="compositionally biased region" description="Low complexity" evidence="13">
    <location>
        <begin position="444"/>
        <end position="457"/>
    </location>
</feature>
<evidence type="ECO:0000259" key="16">
    <source>
        <dbReference type="PROSITE" id="PS50894"/>
    </source>
</evidence>
<dbReference type="SMART" id="SM00260">
    <property type="entry name" value="CheW"/>
    <property type="match status" value="1"/>
</dbReference>
<keyword evidence="9" id="KW-0067">ATP-binding</keyword>
<evidence type="ECO:0000256" key="10">
    <source>
        <dbReference type="ARBA" id="ARBA00023012"/>
    </source>
</evidence>
<comment type="function">
    <text evidence="11">Involved in the transmission of sensory signals from the chemoreceptors to the flagellar motors. CheA is autophosphorylated; it can transfer its phosphate group to either CheB or CheY.</text>
</comment>
<dbReference type="SMART" id="SM00073">
    <property type="entry name" value="HPT"/>
    <property type="match status" value="1"/>
</dbReference>
<dbReference type="Gene3D" id="1.10.287.560">
    <property type="entry name" value="Histidine kinase CheA-like, homodimeric domain"/>
    <property type="match status" value="1"/>
</dbReference>
<protein>
    <recommendedName>
        <fullName evidence="3">Chemotaxis protein CheA</fullName>
        <ecNumber evidence="2">2.7.13.3</ecNumber>
    </recommendedName>
</protein>
<dbReference type="PANTHER" id="PTHR43395:SF10">
    <property type="entry name" value="CHEMOTAXIS PROTEIN CHEA"/>
    <property type="match status" value="1"/>
</dbReference>
<dbReference type="Pfam" id="PF01584">
    <property type="entry name" value="CheW"/>
    <property type="match status" value="1"/>
</dbReference>
<evidence type="ECO:0000259" key="15">
    <source>
        <dbReference type="PROSITE" id="PS50851"/>
    </source>
</evidence>
<dbReference type="PROSITE" id="PS50894">
    <property type="entry name" value="HPT"/>
    <property type="match status" value="1"/>
</dbReference>
<dbReference type="Pfam" id="PF02895">
    <property type="entry name" value="H-kinase_dim"/>
    <property type="match status" value="1"/>
</dbReference>
<dbReference type="InterPro" id="IPR036641">
    <property type="entry name" value="HPT_dom_sf"/>
</dbReference>
<gene>
    <name evidence="17" type="ORF">L1I42_03515</name>
</gene>
<evidence type="ECO:0000313" key="18">
    <source>
        <dbReference type="Proteomes" id="UP001201217"/>
    </source>
</evidence>
<name>A0ABS9E3X0_9HYPH</name>
<dbReference type="InterPro" id="IPR002545">
    <property type="entry name" value="CheW-lke_dom"/>
</dbReference>
<feature type="modified residue" description="Phosphohistidine" evidence="12">
    <location>
        <position position="47"/>
    </location>
</feature>
<keyword evidence="7" id="KW-0547">Nucleotide-binding</keyword>
<keyword evidence="6" id="KW-0808">Transferase</keyword>
<feature type="domain" description="HPt" evidence="16">
    <location>
        <begin position="1"/>
        <end position="104"/>
    </location>
</feature>
<feature type="region of interest" description="Disordered" evidence="13">
    <location>
        <begin position="402"/>
        <end position="427"/>
    </location>
</feature>
<dbReference type="PROSITE" id="PS50851">
    <property type="entry name" value="CHEW"/>
    <property type="match status" value="1"/>
</dbReference>
<comment type="caution">
    <text evidence="17">The sequence shown here is derived from an EMBL/GenBank/DDBJ whole genome shotgun (WGS) entry which is preliminary data.</text>
</comment>
<evidence type="ECO:0000256" key="1">
    <source>
        <dbReference type="ARBA" id="ARBA00000085"/>
    </source>
</evidence>
<proteinExistence type="predicted"/>
<dbReference type="Pfam" id="PF02518">
    <property type="entry name" value="HATPase_c"/>
    <property type="match status" value="1"/>
</dbReference>
<dbReference type="EMBL" id="JAKGTI010000001">
    <property type="protein sequence ID" value="MCF4097556.1"/>
    <property type="molecule type" value="Genomic_DNA"/>
</dbReference>
<feature type="domain" description="CheW-like" evidence="15">
    <location>
        <begin position="741"/>
        <end position="876"/>
    </location>
</feature>
<dbReference type="SMART" id="SM00387">
    <property type="entry name" value="HATPase_c"/>
    <property type="match status" value="1"/>
</dbReference>
<dbReference type="SMART" id="SM01231">
    <property type="entry name" value="H-kinase_dim"/>
    <property type="match status" value="1"/>
</dbReference>
<evidence type="ECO:0000256" key="13">
    <source>
        <dbReference type="SAM" id="MobiDB-lite"/>
    </source>
</evidence>
<sequence>MSELDEFKATYFDECSELLIELEEQFIAIEEGDQDTERLNAVFRAIHSIKGGAGAFGFQGLVGFAHSFETLLDYVRDGRVELTEDVITLCIRSVDLVADFVTAAQENRELGADYGADEKRQFDLLCNPDAAEGEEEADGEDFDIDFTPVAVNVGNDEGADAAEASESDQFEESPLEDDLNAALMDNIEDSDEEALAEEIANADVVFDVDGAIEQDMYAQEVDTEDSDVIEMPLSDCWVVVFRPLPALYERANDPLLLFREMSIIGETVVRADIRDIPPLQDFEPFQPYCSWTLFVQGDDVTEERIREVFEFVEGDCEIEITPPGGISEQQAAQLVGDISASAKVVVTPDEMTPVTEEPDVQADGEEVSFAALAGELGVTGLGEDNAADSAEPVVETVADEPIAKEPSADQSVSDSAQAPSEPEEDKMPELEVQSLSDMVEVEKASAPAASAPTAPMPVESDTPSEPVAGSIPAAVTPKAAPSKSPERAPVQSIRVDLDKVDRVVNMVGELVITQSMLTQQMDETLREKYQELVRGIEVLAQTTRGLQDSVMAIRAQPVKSVFSRMPRLVRELASKTGKKIKLEMVGEQTEIDKTVIEQLSDPLTHMIRNSADHGVESIEKRQAAGKPEQGTIRLSAEQAGGNILIIVEDDGAGINRERVLAIAKERGVVAPDQTPSDEQIDNLIFAPGFSTATEVSDISGRGVGMDVVLSNIKKIGGSVHVRSQPGRGTRMTLRLPLTLAVLDVMLVSVAGCPYVVPLSSIVETIQAGKAEFGRTPSGARLLSVRGEYVQVADLATRFAMHTTAEEDDRFVVLCEADGSSKIALVVDEIIGQQQVVIKSLEENYERIDGIAGGTILGDGQVALIVDVQGLKSGPNHRNAA</sequence>
<accession>A0ABS9E3X0</accession>
<dbReference type="CDD" id="cd00731">
    <property type="entry name" value="CheA_reg"/>
    <property type="match status" value="1"/>
</dbReference>
<keyword evidence="18" id="KW-1185">Reference proteome</keyword>
<dbReference type="SUPFAM" id="SSF55874">
    <property type="entry name" value="ATPase domain of HSP90 chaperone/DNA topoisomerase II/histidine kinase"/>
    <property type="match status" value="1"/>
</dbReference>
<keyword evidence="5 12" id="KW-0597">Phosphoprotein</keyword>
<feature type="compositionally biased region" description="Low complexity" evidence="13">
    <location>
        <begin position="408"/>
        <end position="420"/>
    </location>
</feature>
<dbReference type="Gene3D" id="3.30.565.10">
    <property type="entry name" value="Histidine kinase-like ATPase, C-terminal domain"/>
    <property type="match status" value="1"/>
</dbReference>
<dbReference type="Pfam" id="PF01627">
    <property type="entry name" value="Hpt"/>
    <property type="match status" value="1"/>
</dbReference>
<dbReference type="RefSeq" id="WP_236113115.1">
    <property type="nucleotide sequence ID" value="NZ_JAKGTI010000001.1"/>
</dbReference>
<evidence type="ECO:0000256" key="3">
    <source>
        <dbReference type="ARBA" id="ARBA00021495"/>
    </source>
</evidence>
<dbReference type="PROSITE" id="PS50109">
    <property type="entry name" value="HIS_KIN"/>
    <property type="match status" value="1"/>
</dbReference>
<evidence type="ECO:0000256" key="6">
    <source>
        <dbReference type="ARBA" id="ARBA00022679"/>
    </source>
</evidence>
<dbReference type="InterPro" id="IPR036061">
    <property type="entry name" value="CheW-like_dom_sf"/>
</dbReference>
<dbReference type="InterPro" id="IPR051315">
    <property type="entry name" value="Bact_Chemotaxis_CheA"/>
</dbReference>
<dbReference type="Gene3D" id="2.30.30.40">
    <property type="entry name" value="SH3 Domains"/>
    <property type="match status" value="1"/>
</dbReference>
<dbReference type="InterPro" id="IPR005467">
    <property type="entry name" value="His_kinase_dom"/>
</dbReference>
<dbReference type="InterPro" id="IPR003594">
    <property type="entry name" value="HATPase_dom"/>
</dbReference>
<dbReference type="SUPFAM" id="SSF47384">
    <property type="entry name" value="Homodimeric domain of signal transducing histidine kinase"/>
    <property type="match status" value="1"/>
</dbReference>
<dbReference type="InterPro" id="IPR037006">
    <property type="entry name" value="CheA-like_homodim_sf"/>
</dbReference>
<reference evidence="17 18" key="1">
    <citation type="submission" date="2022-01" db="EMBL/GenBank/DDBJ databases">
        <title>Maritalea mediterranea sp. nov., isolated from marine plastic residues from the Malva-rosa beach (Valencia, Spain).</title>
        <authorList>
            <person name="Vidal-Verdu A."/>
            <person name="Molina-Menor E."/>
            <person name="Pascual J."/>
            <person name="Pereto J."/>
            <person name="Porcar M."/>
        </authorList>
    </citation>
    <scope>NUCLEOTIDE SEQUENCE [LARGE SCALE GENOMIC DNA]</scope>
    <source>
        <strain evidence="17 18">P4.10X</strain>
    </source>
</reference>
<dbReference type="InterPro" id="IPR004105">
    <property type="entry name" value="CheA-like_dim"/>
</dbReference>
<evidence type="ECO:0000259" key="14">
    <source>
        <dbReference type="PROSITE" id="PS50109"/>
    </source>
</evidence>
<keyword evidence="10" id="KW-0902">Two-component regulatory system</keyword>
<evidence type="ECO:0000256" key="12">
    <source>
        <dbReference type="PROSITE-ProRule" id="PRU00110"/>
    </source>
</evidence>
<evidence type="ECO:0000256" key="8">
    <source>
        <dbReference type="ARBA" id="ARBA00022777"/>
    </source>
</evidence>
<organism evidence="17 18">
    <name type="scientific">Maritalea mediterranea</name>
    <dbReference type="NCBI Taxonomy" id="2909667"/>
    <lineage>
        <taxon>Bacteria</taxon>
        <taxon>Pseudomonadati</taxon>
        <taxon>Pseudomonadota</taxon>
        <taxon>Alphaproteobacteria</taxon>
        <taxon>Hyphomicrobiales</taxon>
        <taxon>Devosiaceae</taxon>
        <taxon>Maritalea</taxon>
    </lineage>
</organism>
<dbReference type="Proteomes" id="UP001201217">
    <property type="component" value="Unassembled WGS sequence"/>
</dbReference>